<organism evidence="7 8">
    <name type="scientific">Acanthoscelides obtectus</name>
    <name type="common">Bean weevil</name>
    <name type="synonym">Bruchus obtectus</name>
    <dbReference type="NCBI Taxonomy" id="200917"/>
    <lineage>
        <taxon>Eukaryota</taxon>
        <taxon>Metazoa</taxon>
        <taxon>Ecdysozoa</taxon>
        <taxon>Arthropoda</taxon>
        <taxon>Hexapoda</taxon>
        <taxon>Insecta</taxon>
        <taxon>Pterygota</taxon>
        <taxon>Neoptera</taxon>
        <taxon>Endopterygota</taxon>
        <taxon>Coleoptera</taxon>
        <taxon>Polyphaga</taxon>
        <taxon>Cucujiformia</taxon>
        <taxon>Chrysomeloidea</taxon>
        <taxon>Chrysomelidae</taxon>
        <taxon>Bruchinae</taxon>
        <taxon>Bruchini</taxon>
        <taxon>Acanthoscelides</taxon>
    </lineage>
</organism>
<evidence type="ECO:0000256" key="4">
    <source>
        <dbReference type="ARBA" id="ARBA00024667"/>
    </source>
</evidence>
<proteinExistence type="inferred from homology"/>
<dbReference type="Pfam" id="PF01920">
    <property type="entry name" value="Prefoldin_2"/>
    <property type="match status" value="1"/>
</dbReference>
<comment type="subunit">
    <text evidence="2">Heterohexamer of two PFD-alpha type and four PFD-beta type subunits.</text>
</comment>
<accession>A0A9P0NXM5</accession>
<protein>
    <recommendedName>
        <fullName evidence="9">Prefoldin subunit 2</fullName>
    </recommendedName>
</protein>
<keyword evidence="5" id="KW-0175">Coiled coil</keyword>
<evidence type="ECO:0000313" key="8">
    <source>
        <dbReference type="Proteomes" id="UP001152888"/>
    </source>
</evidence>
<evidence type="ECO:0000313" key="7">
    <source>
        <dbReference type="EMBL" id="CAH1961028.1"/>
    </source>
</evidence>
<dbReference type="InterPro" id="IPR009053">
    <property type="entry name" value="Prefoldin"/>
</dbReference>
<comment type="caution">
    <text evidence="7">The sequence shown here is derived from an EMBL/GenBank/DDBJ whole genome shotgun (WGS) entry which is preliminary data.</text>
</comment>
<dbReference type="InterPro" id="IPR002777">
    <property type="entry name" value="PFD_beta-like"/>
</dbReference>
<dbReference type="CDD" id="cd23163">
    <property type="entry name" value="Prefoldin_2"/>
    <property type="match status" value="1"/>
</dbReference>
<gene>
    <name evidence="7" type="ORF">ACAOBT_LOCUS3943</name>
</gene>
<evidence type="ECO:0008006" key="9">
    <source>
        <dbReference type="Google" id="ProtNLM"/>
    </source>
</evidence>
<dbReference type="PANTHER" id="PTHR13303">
    <property type="entry name" value="PREFOLDIN SUBUNIT 2"/>
    <property type="match status" value="1"/>
</dbReference>
<feature type="region of interest" description="Disordered" evidence="6">
    <location>
        <begin position="115"/>
        <end position="137"/>
    </location>
</feature>
<dbReference type="GO" id="GO:0016272">
    <property type="term" value="C:prefoldin complex"/>
    <property type="evidence" value="ECO:0007669"/>
    <property type="project" value="InterPro"/>
</dbReference>
<feature type="coiled-coil region" evidence="5">
    <location>
        <begin position="15"/>
        <end position="49"/>
    </location>
</feature>
<dbReference type="GO" id="GO:0006457">
    <property type="term" value="P:protein folding"/>
    <property type="evidence" value="ECO:0007669"/>
    <property type="project" value="InterPro"/>
</dbReference>
<dbReference type="SUPFAM" id="SSF46579">
    <property type="entry name" value="Prefoldin"/>
    <property type="match status" value="1"/>
</dbReference>
<dbReference type="AlphaFoldDB" id="A0A9P0NXM5"/>
<evidence type="ECO:0000256" key="3">
    <source>
        <dbReference type="ARBA" id="ARBA00023186"/>
    </source>
</evidence>
<evidence type="ECO:0000256" key="5">
    <source>
        <dbReference type="SAM" id="Coils"/>
    </source>
</evidence>
<keyword evidence="3" id="KW-0143">Chaperone</keyword>
<dbReference type="OrthoDB" id="29646at2759"/>
<reference evidence="7" key="1">
    <citation type="submission" date="2022-03" db="EMBL/GenBank/DDBJ databases">
        <authorList>
            <person name="Sayadi A."/>
        </authorList>
    </citation>
    <scope>NUCLEOTIDE SEQUENCE</scope>
</reference>
<dbReference type="GO" id="GO:0051082">
    <property type="term" value="F:unfolded protein binding"/>
    <property type="evidence" value="ECO:0007669"/>
    <property type="project" value="InterPro"/>
</dbReference>
<evidence type="ECO:0000256" key="1">
    <source>
        <dbReference type="ARBA" id="ARBA00008045"/>
    </source>
</evidence>
<evidence type="ECO:0000256" key="6">
    <source>
        <dbReference type="SAM" id="MobiDB-lite"/>
    </source>
</evidence>
<dbReference type="FunFam" id="1.10.287.370:FF:000002">
    <property type="entry name" value="Prefoldin subunit 2"/>
    <property type="match status" value="1"/>
</dbReference>
<dbReference type="Gene3D" id="1.10.287.370">
    <property type="match status" value="1"/>
</dbReference>
<dbReference type="EMBL" id="CAKOFQ010006691">
    <property type="protein sequence ID" value="CAH1961028.1"/>
    <property type="molecule type" value="Genomic_DNA"/>
</dbReference>
<dbReference type="InterPro" id="IPR027235">
    <property type="entry name" value="PFD2"/>
</dbReference>
<comment type="function">
    <text evidence="4">Binds specifically to cytosolic chaperonin (c-CPN) and transfers target proteins to it. Binds to nascent polypeptide chain and promotes folding in an environment in which there are many competing pathways for nonnative proteins.</text>
</comment>
<evidence type="ECO:0000256" key="2">
    <source>
        <dbReference type="ARBA" id="ARBA00011695"/>
    </source>
</evidence>
<keyword evidence="8" id="KW-1185">Reference proteome</keyword>
<name>A0A9P0NXM5_ACAOB</name>
<sequence>MSSNPKKKAEILNAFQALRQEQRALSSKLSEIEQDLNEHKMVIDTLKNVNEDRRCFRLVGGILTERKVKDVLPALLTNQLKLIELIAKLNEQILKKGQEINEYREKHNINFVGLDTPKAEEPQAATPSEPRGNVLVS</sequence>
<dbReference type="Proteomes" id="UP001152888">
    <property type="component" value="Unassembled WGS sequence"/>
</dbReference>
<comment type="similarity">
    <text evidence="1">Belongs to the prefoldin subunit beta family.</text>
</comment>